<dbReference type="SMART" id="SM00354">
    <property type="entry name" value="HTH_LACI"/>
    <property type="match status" value="1"/>
</dbReference>
<evidence type="ECO:0000256" key="2">
    <source>
        <dbReference type="ARBA" id="ARBA00023125"/>
    </source>
</evidence>
<sequence length="365" mass="37567">MALPRQTSSPVKPRVKRPTLKDVAGHAGVSLSTASLVFSGRGPVSPATADKVRAAAAALSYAGPDPLASSLRHGRAGTVAVVVEGRLTLAFSDPFALSVLDGLATELDTIPAGLLLLARVAGDDERLLTQLAAAAYDAVAFPLCAPKDDPAVDFLAGRGIPMIGAGAPVDPRILHVEVDERGLSAAMARHVTQLGHSRIGHVTLPMGAAAQARILCPADLDQANYPDARERAYGVLDVAPQARIVEAPDPGVSAGEAAARLLLDAPPDRRPTAIVAQSDLLAAGVIRAAREVGLRVPEDLSVTGVDGLDLPWLDQVLTTVVQDGFAKGRMLGSMIADAMAGRTVRPRPFPTALRIGTTTGPAPAG</sequence>
<dbReference type="EMBL" id="CAJA01000397">
    <property type="protein sequence ID" value="CCH74539.1"/>
    <property type="molecule type" value="Genomic_DNA"/>
</dbReference>
<dbReference type="OrthoDB" id="5171752at2"/>
<dbReference type="STRING" id="1193182.BN11_4560007"/>
<dbReference type="CDD" id="cd06279">
    <property type="entry name" value="PBP1_LacI-like"/>
    <property type="match status" value="1"/>
</dbReference>
<dbReference type="GO" id="GO:0003700">
    <property type="term" value="F:DNA-binding transcription factor activity"/>
    <property type="evidence" value="ECO:0007669"/>
    <property type="project" value="TreeGrafter"/>
</dbReference>
<protein>
    <submittedName>
        <fullName evidence="5">Putative Transcriptional regulator,sugar-binding</fullName>
    </submittedName>
</protein>
<dbReference type="Proteomes" id="UP000035763">
    <property type="component" value="Unassembled WGS sequence"/>
</dbReference>
<dbReference type="Gene3D" id="3.40.50.2300">
    <property type="match status" value="2"/>
</dbReference>
<evidence type="ECO:0000259" key="4">
    <source>
        <dbReference type="PROSITE" id="PS50932"/>
    </source>
</evidence>
<evidence type="ECO:0000256" key="3">
    <source>
        <dbReference type="ARBA" id="ARBA00023163"/>
    </source>
</evidence>
<dbReference type="Pfam" id="PF13377">
    <property type="entry name" value="Peripla_BP_3"/>
    <property type="match status" value="1"/>
</dbReference>
<dbReference type="InterPro" id="IPR028082">
    <property type="entry name" value="Peripla_BP_I"/>
</dbReference>
<keyword evidence="3" id="KW-0804">Transcription</keyword>
<dbReference type="InterPro" id="IPR010982">
    <property type="entry name" value="Lambda_DNA-bd_dom_sf"/>
</dbReference>
<dbReference type="Gene3D" id="1.10.260.40">
    <property type="entry name" value="lambda repressor-like DNA-binding domains"/>
    <property type="match status" value="1"/>
</dbReference>
<dbReference type="SUPFAM" id="SSF53822">
    <property type="entry name" value="Periplasmic binding protein-like I"/>
    <property type="match status" value="1"/>
</dbReference>
<gene>
    <name evidence="5" type="ORF">BN11_4560007</name>
</gene>
<dbReference type="PANTHER" id="PTHR30146">
    <property type="entry name" value="LACI-RELATED TRANSCRIPTIONAL REPRESSOR"/>
    <property type="match status" value="1"/>
</dbReference>
<comment type="caution">
    <text evidence="5">The sequence shown here is derived from an EMBL/GenBank/DDBJ whole genome shotgun (WGS) entry which is preliminary data.</text>
</comment>
<keyword evidence="2" id="KW-0238">DNA-binding</keyword>
<keyword evidence="1" id="KW-0805">Transcription regulation</keyword>
<dbReference type="AlphaFoldDB" id="W6K478"/>
<dbReference type="InterPro" id="IPR000843">
    <property type="entry name" value="HTH_LacI"/>
</dbReference>
<dbReference type="CDD" id="cd01392">
    <property type="entry name" value="HTH_LacI"/>
    <property type="match status" value="1"/>
</dbReference>
<dbReference type="PROSITE" id="PS50932">
    <property type="entry name" value="HTH_LACI_2"/>
    <property type="match status" value="1"/>
</dbReference>
<dbReference type="GO" id="GO:0000976">
    <property type="term" value="F:transcription cis-regulatory region binding"/>
    <property type="evidence" value="ECO:0007669"/>
    <property type="project" value="TreeGrafter"/>
</dbReference>
<dbReference type="SUPFAM" id="SSF47413">
    <property type="entry name" value="lambda repressor-like DNA-binding domains"/>
    <property type="match status" value="1"/>
</dbReference>
<keyword evidence="6" id="KW-1185">Reference proteome</keyword>
<reference evidence="5 6" key="1">
    <citation type="journal article" date="2013" name="ISME J.">
        <title>A metabolic model for members of the genus Tetrasphaera involved in enhanced biological phosphorus removal.</title>
        <authorList>
            <person name="Kristiansen R."/>
            <person name="Nguyen H.T.T."/>
            <person name="Saunders A.M."/>
            <person name="Nielsen J.L."/>
            <person name="Wimmer R."/>
            <person name="Le V.Q."/>
            <person name="McIlroy S.J."/>
            <person name="Petrovski S."/>
            <person name="Seviour R.J."/>
            <person name="Calteau A."/>
            <person name="Nielsen K.L."/>
            <person name="Nielsen P.H."/>
        </authorList>
    </citation>
    <scope>NUCLEOTIDE SEQUENCE [LARGE SCALE GENOMIC DNA]</scope>
    <source>
        <strain evidence="5 6">Ben110</strain>
    </source>
</reference>
<dbReference type="RefSeq" id="WP_048699894.1">
    <property type="nucleotide sequence ID" value="NZ_HG764815.1"/>
</dbReference>
<dbReference type="PANTHER" id="PTHR30146:SF138">
    <property type="entry name" value="TRANSCRIPTIONAL REGULATORY PROTEIN"/>
    <property type="match status" value="1"/>
</dbReference>
<proteinExistence type="predicted"/>
<evidence type="ECO:0000256" key="1">
    <source>
        <dbReference type="ARBA" id="ARBA00023015"/>
    </source>
</evidence>
<feature type="domain" description="HTH lacI-type" evidence="4">
    <location>
        <begin position="18"/>
        <end position="73"/>
    </location>
</feature>
<dbReference type="InterPro" id="IPR046335">
    <property type="entry name" value="LacI/GalR-like_sensor"/>
</dbReference>
<accession>W6K478</accession>
<evidence type="ECO:0000313" key="6">
    <source>
        <dbReference type="Proteomes" id="UP000035763"/>
    </source>
</evidence>
<organism evidence="5 6">
    <name type="scientific">Nostocoides australiense Ben110</name>
    <dbReference type="NCBI Taxonomy" id="1193182"/>
    <lineage>
        <taxon>Bacteria</taxon>
        <taxon>Bacillati</taxon>
        <taxon>Actinomycetota</taxon>
        <taxon>Actinomycetes</taxon>
        <taxon>Micrococcales</taxon>
        <taxon>Intrasporangiaceae</taxon>
        <taxon>Nostocoides</taxon>
    </lineage>
</organism>
<name>W6K478_9MICO</name>
<dbReference type="Pfam" id="PF00356">
    <property type="entry name" value="LacI"/>
    <property type="match status" value="1"/>
</dbReference>
<evidence type="ECO:0000313" key="5">
    <source>
        <dbReference type="EMBL" id="CCH74539.1"/>
    </source>
</evidence>